<dbReference type="FunFam" id="1.10.287.130:FF:000002">
    <property type="entry name" value="Two-component osmosensing histidine kinase"/>
    <property type="match status" value="1"/>
</dbReference>
<feature type="domain" description="HPt" evidence="27">
    <location>
        <begin position="867"/>
        <end position="967"/>
    </location>
</feature>
<dbReference type="PANTHER" id="PTHR45339">
    <property type="entry name" value="HYBRID SIGNAL TRANSDUCTION HISTIDINE KINASE J"/>
    <property type="match status" value="1"/>
</dbReference>
<evidence type="ECO:0000256" key="15">
    <source>
        <dbReference type="ARBA" id="ARBA00023136"/>
    </source>
</evidence>
<dbReference type="GO" id="GO:0005886">
    <property type="term" value="C:plasma membrane"/>
    <property type="evidence" value="ECO:0007669"/>
    <property type="project" value="UniProtKB-SubCell"/>
</dbReference>
<name>A0A3E1RCT8_9BURK</name>
<dbReference type="InterPro" id="IPR036097">
    <property type="entry name" value="HisK_dim/P_sf"/>
</dbReference>
<keyword evidence="9" id="KW-0547">Nucleotide-binding</keyword>
<keyword evidence="14" id="KW-0843">Virulence</keyword>
<evidence type="ECO:0000256" key="12">
    <source>
        <dbReference type="ARBA" id="ARBA00022989"/>
    </source>
</evidence>
<dbReference type="PRINTS" id="PR00344">
    <property type="entry name" value="BCTRLSENSOR"/>
</dbReference>
<evidence type="ECO:0000313" key="29">
    <source>
        <dbReference type="Proteomes" id="UP000260665"/>
    </source>
</evidence>
<dbReference type="InterPro" id="IPR003594">
    <property type="entry name" value="HATPase_dom"/>
</dbReference>
<dbReference type="CDD" id="cd17546">
    <property type="entry name" value="REC_hyHK_CKI1_RcsC-like"/>
    <property type="match status" value="2"/>
</dbReference>
<proteinExistence type="predicted"/>
<comment type="subunit">
    <text evidence="17">At low DSF concentrations, interacts with RpfF.</text>
</comment>
<evidence type="ECO:0000256" key="9">
    <source>
        <dbReference type="ARBA" id="ARBA00022741"/>
    </source>
</evidence>
<keyword evidence="7 23" id="KW-0812">Transmembrane</keyword>
<dbReference type="SMART" id="SM00387">
    <property type="entry name" value="HATPase_c"/>
    <property type="match status" value="1"/>
</dbReference>
<dbReference type="SMART" id="SM00448">
    <property type="entry name" value="REC"/>
    <property type="match status" value="2"/>
</dbReference>
<dbReference type="Gene3D" id="1.20.120.160">
    <property type="entry name" value="HPT domain"/>
    <property type="match status" value="1"/>
</dbReference>
<evidence type="ECO:0000256" key="1">
    <source>
        <dbReference type="ARBA" id="ARBA00000085"/>
    </source>
</evidence>
<dbReference type="EC" id="2.7.13.3" evidence="3"/>
<keyword evidence="4" id="KW-1003">Cell membrane</keyword>
<dbReference type="Proteomes" id="UP000260665">
    <property type="component" value="Unassembled WGS sequence"/>
</dbReference>
<dbReference type="EMBL" id="QFZK01000005">
    <property type="protein sequence ID" value="RFO97041.1"/>
    <property type="molecule type" value="Genomic_DNA"/>
</dbReference>
<feature type="modified residue" description="Phosphohistidine" evidence="20">
    <location>
        <position position="906"/>
    </location>
</feature>
<evidence type="ECO:0000256" key="7">
    <source>
        <dbReference type="ARBA" id="ARBA00022692"/>
    </source>
</evidence>
<dbReference type="PROSITE" id="PS50109">
    <property type="entry name" value="HIS_KIN"/>
    <property type="match status" value="1"/>
</dbReference>
<evidence type="ECO:0000256" key="10">
    <source>
        <dbReference type="ARBA" id="ARBA00022777"/>
    </source>
</evidence>
<dbReference type="InterPro" id="IPR005467">
    <property type="entry name" value="His_kinase_dom"/>
</dbReference>
<dbReference type="Gene3D" id="1.10.287.130">
    <property type="match status" value="1"/>
</dbReference>
<comment type="function">
    <text evidence="16">Member of the two-component regulatory system BvgS/BvgA. Phosphorylates BvgA via a four-step phosphorelay in response to environmental signals.</text>
</comment>
<evidence type="ECO:0000256" key="22">
    <source>
        <dbReference type="SAM" id="MobiDB-lite"/>
    </source>
</evidence>
<evidence type="ECO:0000256" key="14">
    <source>
        <dbReference type="ARBA" id="ARBA00023026"/>
    </source>
</evidence>
<sequence length="1064" mass="114659">MFSRHWRSVQTRFMVLVVVAATCVFGGFAYLNYRNDKIARMDAVHSQIEKLGRRLPLSLVNAIWEVHYSAVPQIVALELEEPFLLGITVEASGAFIHGVRSDHTAIASPAVAPQADEVRTFDVVYIDETTHQKIGAVTLYLSYKQVQQSLQQDLLITLLQFAALNLATVLVMVWALRRVVIKPIKELGVALSDVASGEANLSTRLTHSHTTEFADLTGSFNNFVEKLQGVMGGTIDSVQQAIARVARGDLSADLQQSNFSEHSVMGRLAVMQANLLTHQSEAAKSAGELALALEAAEAATRAKGDFLANMSHEIRTPMNAIIGISRLTLKTDLSDKQRDYLQKISQSARHLLGIINDILDFSKIEAGKLDVEHVAFDLQQVLDTVANMASDRVRERNLELVFDLGRDIPQNLLGDPLRLGQILINYTNNAIKFTEAGTVCLRVRKLSATDGFVELRFEVIDTGIGLSEEQMAKLFQSFSQADTSTSRKFGGTGLGLAIAKSLAALMGGDVGVNSVLGQGACFWFTAKLGLGGQMVPVPHLYGALQGLSALVVDDNLQARMVLMDMLVDQGLVVEEAPDARTALQAIHSRAQSAKPFQLILWDWQMPGMDGLEGARRVREMQLAPCPKQVLVTAFGREEVMSQAEQVGMDEVLVKPVSPALLLDSLMHALGGQARGMVSGRGLSDTPGQSLLEQEVRKLQGLRILLVDDNDLNQQVGAELLQDVGFVVDLADDGQQALDRVQATAYDLVLMDMQMPVMDGLEATRHIRALPGFGTLPIVAMTANAMQRDRDRCVEVGMNGYVAKPIEPDALWRVLLTCIGGTLSATRATPVVPVKATAKHSVQQPFASALAGIPGLDVAQALNRVAGNQALYFKLLSTFVGRLANSLADLDQAIALQDWPVAERLAHTLKGSSANLGANGLAVLAGEVERSASKGQAADTQAMQIEAEALANAVRPHLHVGDSVATAPPDSQPPSAATSDALQQLRRLLGDSDPTAVDWTLQHQDVLRSALGPNFPALNEAVQEFAFDEAISLLPTSQYSSSTATTSEMRTSPPADSLSTGSVKD</sequence>
<dbReference type="PROSITE" id="PS50894">
    <property type="entry name" value="HPT"/>
    <property type="match status" value="1"/>
</dbReference>
<keyword evidence="6" id="KW-0808">Transferase</keyword>
<protein>
    <recommendedName>
        <fullName evidence="18">Sensory/regulatory protein RpfC</fullName>
        <ecNumber evidence="3">2.7.13.3</ecNumber>
    </recommendedName>
    <alternativeName>
        <fullName evidence="19">Virulence sensor protein BvgS</fullName>
    </alternativeName>
</protein>
<dbReference type="CDD" id="cd16922">
    <property type="entry name" value="HATPase_EvgS-ArcB-TorS-like"/>
    <property type="match status" value="1"/>
</dbReference>
<evidence type="ECO:0000256" key="6">
    <source>
        <dbReference type="ARBA" id="ARBA00022679"/>
    </source>
</evidence>
<dbReference type="SUPFAM" id="SSF47384">
    <property type="entry name" value="Homodimeric domain of signal transducing histidine kinase"/>
    <property type="match status" value="1"/>
</dbReference>
<dbReference type="InterPro" id="IPR036890">
    <property type="entry name" value="HATPase_C_sf"/>
</dbReference>
<evidence type="ECO:0000256" key="2">
    <source>
        <dbReference type="ARBA" id="ARBA00004651"/>
    </source>
</evidence>
<dbReference type="InterPro" id="IPR001789">
    <property type="entry name" value="Sig_transdc_resp-reg_receiver"/>
</dbReference>
<keyword evidence="11" id="KW-0067">ATP-binding</keyword>
<gene>
    <name evidence="28" type="ORF">DIC66_11185</name>
</gene>
<evidence type="ECO:0000256" key="18">
    <source>
        <dbReference type="ARBA" id="ARBA00068150"/>
    </source>
</evidence>
<reference evidence="28 29" key="1">
    <citation type="submission" date="2018-05" db="EMBL/GenBank/DDBJ databases">
        <title>Rhodoferax soyangensis sp.nov., isolated from an oligotrophic freshwater lake.</title>
        <authorList>
            <person name="Park M."/>
        </authorList>
    </citation>
    <scope>NUCLEOTIDE SEQUENCE [LARGE SCALE GENOMIC DNA]</scope>
    <source>
        <strain evidence="28 29">IMCC26218</strain>
    </source>
</reference>
<comment type="caution">
    <text evidence="28">The sequence shown here is derived from an EMBL/GenBank/DDBJ whole genome shotgun (WGS) entry which is preliminary data.</text>
</comment>
<dbReference type="FunFam" id="3.30.565.10:FF:000010">
    <property type="entry name" value="Sensor histidine kinase RcsC"/>
    <property type="match status" value="1"/>
</dbReference>
<dbReference type="CDD" id="cd06225">
    <property type="entry name" value="HAMP"/>
    <property type="match status" value="1"/>
</dbReference>
<dbReference type="PANTHER" id="PTHR45339:SF1">
    <property type="entry name" value="HYBRID SIGNAL TRANSDUCTION HISTIDINE KINASE J"/>
    <property type="match status" value="1"/>
</dbReference>
<dbReference type="CDD" id="cd00082">
    <property type="entry name" value="HisKA"/>
    <property type="match status" value="1"/>
</dbReference>
<dbReference type="SUPFAM" id="SSF52172">
    <property type="entry name" value="CheY-like"/>
    <property type="match status" value="2"/>
</dbReference>
<dbReference type="Pfam" id="PF00672">
    <property type="entry name" value="HAMP"/>
    <property type="match status" value="1"/>
</dbReference>
<dbReference type="Gene3D" id="3.40.50.2300">
    <property type="match status" value="2"/>
</dbReference>
<evidence type="ECO:0000256" key="8">
    <source>
        <dbReference type="ARBA" id="ARBA00022729"/>
    </source>
</evidence>
<dbReference type="Pfam" id="PF00072">
    <property type="entry name" value="Response_reg"/>
    <property type="match status" value="2"/>
</dbReference>
<feature type="domain" description="Response regulatory" evidence="25">
    <location>
        <begin position="702"/>
        <end position="818"/>
    </location>
</feature>
<dbReference type="InterPro" id="IPR003660">
    <property type="entry name" value="HAMP_dom"/>
</dbReference>
<keyword evidence="8" id="KW-0732">Signal</keyword>
<organism evidence="28 29">
    <name type="scientific">Rhodoferax lacus</name>
    <dbReference type="NCBI Taxonomy" id="2184758"/>
    <lineage>
        <taxon>Bacteria</taxon>
        <taxon>Pseudomonadati</taxon>
        <taxon>Pseudomonadota</taxon>
        <taxon>Betaproteobacteria</taxon>
        <taxon>Burkholderiales</taxon>
        <taxon>Comamonadaceae</taxon>
        <taxon>Rhodoferax</taxon>
    </lineage>
</organism>
<dbReference type="InterPro" id="IPR004358">
    <property type="entry name" value="Sig_transdc_His_kin-like_C"/>
</dbReference>
<dbReference type="Gene3D" id="3.30.565.10">
    <property type="entry name" value="Histidine kinase-like ATPase, C-terminal domain"/>
    <property type="match status" value="1"/>
</dbReference>
<feature type="compositionally biased region" description="Low complexity" evidence="22">
    <location>
        <begin position="1037"/>
        <end position="1046"/>
    </location>
</feature>
<evidence type="ECO:0000256" key="5">
    <source>
        <dbReference type="ARBA" id="ARBA00022553"/>
    </source>
</evidence>
<evidence type="ECO:0000256" key="20">
    <source>
        <dbReference type="PROSITE-ProRule" id="PRU00110"/>
    </source>
</evidence>
<dbReference type="AlphaFoldDB" id="A0A3E1RCT8"/>
<dbReference type="InterPro" id="IPR011006">
    <property type="entry name" value="CheY-like_superfamily"/>
</dbReference>
<evidence type="ECO:0000256" key="21">
    <source>
        <dbReference type="PROSITE-ProRule" id="PRU00169"/>
    </source>
</evidence>
<evidence type="ECO:0000256" key="3">
    <source>
        <dbReference type="ARBA" id="ARBA00012438"/>
    </source>
</evidence>
<evidence type="ECO:0000259" key="26">
    <source>
        <dbReference type="PROSITE" id="PS50885"/>
    </source>
</evidence>
<evidence type="ECO:0000256" key="19">
    <source>
        <dbReference type="ARBA" id="ARBA00070152"/>
    </source>
</evidence>
<dbReference type="GO" id="GO:0005524">
    <property type="term" value="F:ATP binding"/>
    <property type="evidence" value="ECO:0007669"/>
    <property type="project" value="UniProtKB-KW"/>
</dbReference>
<dbReference type="InterPro" id="IPR008207">
    <property type="entry name" value="Sig_transdc_His_kin_Hpt_dom"/>
</dbReference>
<dbReference type="CDD" id="cd00088">
    <property type="entry name" value="HPT"/>
    <property type="match status" value="1"/>
</dbReference>
<dbReference type="SMART" id="SM00073">
    <property type="entry name" value="HPT"/>
    <property type="match status" value="1"/>
</dbReference>
<feature type="modified residue" description="4-aspartylphosphate" evidence="21">
    <location>
        <position position="751"/>
    </location>
</feature>
<feature type="domain" description="Response regulatory" evidence="25">
    <location>
        <begin position="548"/>
        <end position="669"/>
    </location>
</feature>
<evidence type="ECO:0000256" key="16">
    <source>
        <dbReference type="ARBA" id="ARBA00058004"/>
    </source>
</evidence>
<feature type="transmembrane region" description="Helical" evidence="23">
    <location>
        <begin position="154"/>
        <end position="176"/>
    </location>
</feature>
<comment type="catalytic activity">
    <reaction evidence="1">
        <text>ATP + protein L-histidine = ADP + protein N-phospho-L-histidine.</text>
        <dbReference type="EC" id="2.7.13.3"/>
    </reaction>
</comment>
<keyword evidence="29" id="KW-1185">Reference proteome</keyword>
<keyword evidence="13" id="KW-0902">Two-component regulatory system</keyword>
<dbReference type="InterPro" id="IPR036641">
    <property type="entry name" value="HPT_dom_sf"/>
</dbReference>
<dbReference type="Pfam" id="PF00512">
    <property type="entry name" value="HisKA"/>
    <property type="match status" value="1"/>
</dbReference>
<dbReference type="SMART" id="SM00304">
    <property type="entry name" value="HAMP"/>
    <property type="match status" value="1"/>
</dbReference>
<evidence type="ECO:0000259" key="24">
    <source>
        <dbReference type="PROSITE" id="PS50109"/>
    </source>
</evidence>
<dbReference type="Gene3D" id="6.10.340.10">
    <property type="match status" value="1"/>
</dbReference>
<evidence type="ECO:0000256" key="4">
    <source>
        <dbReference type="ARBA" id="ARBA00022475"/>
    </source>
</evidence>
<dbReference type="SUPFAM" id="SSF55874">
    <property type="entry name" value="ATPase domain of HSP90 chaperone/DNA topoisomerase II/histidine kinase"/>
    <property type="match status" value="1"/>
</dbReference>
<dbReference type="InterPro" id="IPR003661">
    <property type="entry name" value="HisK_dim/P_dom"/>
</dbReference>
<evidence type="ECO:0000313" key="28">
    <source>
        <dbReference type="EMBL" id="RFO97041.1"/>
    </source>
</evidence>
<feature type="region of interest" description="Disordered" evidence="22">
    <location>
        <begin position="1037"/>
        <end position="1064"/>
    </location>
</feature>
<dbReference type="GO" id="GO:0000155">
    <property type="term" value="F:phosphorelay sensor kinase activity"/>
    <property type="evidence" value="ECO:0007669"/>
    <property type="project" value="InterPro"/>
</dbReference>
<feature type="transmembrane region" description="Helical" evidence="23">
    <location>
        <begin position="12"/>
        <end position="31"/>
    </location>
</feature>
<dbReference type="Pfam" id="PF01627">
    <property type="entry name" value="Hpt"/>
    <property type="match status" value="1"/>
</dbReference>
<feature type="modified residue" description="4-aspartylphosphate" evidence="21">
    <location>
        <position position="602"/>
    </location>
</feature>
<evidence type="ECO:0000259" key="27">
    <source>
        <dbReference type="PROSITE" id="PS50894"/>
    </source>
</evidence>
<comment type="subcellular location">
    <subcellularLocation>
        <location evidence="2">Cell membrane</location>
        <topology evidence="2">Multi-pass membrane protein</topology>
    </subcellularLocation>
</comment>
<accession>A0A3E1RCT8</accession>
<feature type="domain" description="HAMP" evidence="26">
    <location>
        <begin position="178"/>
        <end position="232"/>
    </location>
</feature>
<evidence type="ECO:0000256" key="11">
    <source>
        <dbReference type="ARBA" id="ARBA00022840"/>
    </source>
</evidence>
<dbReference type="SUPFAM" id="SSF47226">
    <property type="entry name" value="Histidine-containing phosphotransfer domain, HPT domain"/>
    <property type="match status" value="1"/>
</dbReference>
<evidence type="ECO:0000256" key="17">
    <source>
        <dbReference type="ARBA" id="ARBA00064003"/>
    </source>
</evidence>
<keyword evidence="10 28" id="KW-0418">Kinase</keyword>
<keyword evidence="12 23" id="KW-1133">Transmembrane helix</keyword>
<dbReference type="PROSITE" id="PS50885">
    <property type="entry name" value="HAMP"/>
    <property type="match status" value="1"/>
</dbReference>
<keyword evidence="5 21" id="KW-0597">Phosphoprotein</keyword>
<evidence type="ECO:0000256" key="13">
    <source>
        <dbReference type="ARBA" id="ARBA00023012"/>
    </source>
</evidence>
<dbReference type="PROSITE" id="PS50110">
    <property type="entry name" value="RESPONSE_REGULATORY"/>
    <property type="match status" value="2"/>
</dbReference>
<dbReference type="SMART" id="SM00388">
    <property type="entry name" value="HisKA"/>
    <property type="match status" value="1"/>
</dbReference>
<feature type="domain" description="Histidine kinase" evidence="24">
    <location>
        <begin position="309"/>
        <end position="530"/>
    </location>
</feature>
<keyword evidence="15 23" id="KW-0472">Membrane</keyword>
<dbReference type="Pfam" id="PF02518">
    <property type="entry name" value="HATPase_c"/>
    <property type="match status" value="1"/>
</dbReference>
<evidence type="ECO:0000256" key="23">
    <source>
        <dbReference type="SAM" id="Phobius"/>
    </source>
</evidence>
<evidence type="ECO:0000259" key="25">
    <source>
        <dbReference type="PROSITE" id="PS50110"/>
    </source>
</evidence>